<feature type="compositionally biased region" description="Basic and acidic residues" evidence="1">
    <location>
        <begin position="420"/>
        <end position="447"/>
    </location>
</feature>
<dbReference type="InterPro" id="IPR036887">
    <property type="entry name" value="HTH_APSES_sf"/>
</dbReference>
<protein>
    <recommendedName>
        <fullName evidence="2">HTH APSES-type domain-containing protein</fullName>
    </recommendedName>
</protein>
<dbReference type="SUPFAM" id="SSF54616">
    <property type="entry name" value="DNA-binding domain of Mlu1-box binding protein MBP1"/>
    <property type="match status" value="1"/>
</dbReference>
<evidence type="ECO:0000313" key="3">
    <source>
        <dbReference type="EMBL" id="RPB24913.1"/>
    </source>
</evidence>
<keyword evidence="4" id="KW-1185">Reference proteome</keyword>
<organism evidence="3 4">
    <name type="scientific">Terfezia boudieri ATCC MYA-4762</name>
    <dbReference type="NCBI Taxonomy" id="1051890"/>
    <lineage>
        <taxon>Eukaryota</taxon>
        <taxon>Fungi</taxon>
        <taxon>Dikarya</taxon>
        <taxon>Ascomycota</taxon>
        <taxon>Pezizomycotina</taxon>
        <taxon>Pezizomycetes</taxon>
        <taxon>Pezizales</taxon>
        <taxon>Pezizaceae</taxon>
        <taxon>Terfezia</taxon>
    </lineage>
</organism>
<reference evidence="3 4" key="1">
    <citation type="journal article" date="2018" name="Nat. Ecol. Evol.">
        <title>Pezizomycetes genomes reveal the molecular basis of ectomycorrhizal truffle lifestyle.</title>
        <authorList>
            <person name="Murat C."/>
            <person name="Payen T."/>
            <person name="Noel B."/>
            <person name="Kuo A."/>
            <person name="Morin E."/>
            <person name="Chen J."/>
            <person name="Kohler A."/>
            <person name="Krizsan K."/>
            <person name="Balestrini R."/>
            <person name="Da Silva C."/>
            <person name="Montanini B."/>
            <person name="Hainaut M."/>
            <person name="Levati E."/>
            <person name="Barry K.W."/>
            <person name="Belfiori B."/>
            <person name="Cichocki N."/>
            <person name="Clum A."/>
            <person name="Dockter R.B."/>
            <person name="Fauchery L."/>
            <person name="Guy J."/>
            <person name="Iotti M."/>
            <person name="Le Tacon F."/>
            <person name="Lindquist E.A."/>
            <person name="Lipzen A."/>
            <person name="Malagnac F."/>
            <person name="Mello A."/>
            <person name="Molinier V."/>
            <person name="Miyauchi S."/>
            <person name="Poulain J."/>
            <person name="Riccioni C."/>
            <person name="Rubini A."/>
            <person name="Sitrit Y."/>
            <person name="Splivallo R."/>
            <person name="Traeger S."/>
            <person name="Wang M."/>
            <person name="Zifcakova L."/>
            <person name="Wipf D."/>
            <person name="Zambonelli A."/>
            <person name="Paolocci F."/>
            <person name="Nowrousian M."/>
            <person name="Ottonello S."/>
            <person name="Baldrian P."/>
            <person name="Spatafora J.W."/>
            <person name="Henrissat B."/>
            <person name="Nagy L.G."/>
            <person name="Aury J.M."/>
            <person name="Wincker P."/>
            <person name="Grigoriev I.V."/>
            <person name="Bonfante P."/>
            <person name="Martin F.M."/>
        </authorList>
    </citation>
    <scope>NUCLEOTIDE SEQUENCE [LARGE SCALE GENOMIC DNA]</scope>
    <source>
        <strain evidence="3 4">ATCC MYA-4762</strain>
    </source>
</reference>
<feature type="compositionally biased region" description="Polar residues" evidence="1">
    <location>
        <begin position="406"/>
        <end position="419"/>
    </location>
</feature>
<proteinExistence type="predicted"/>
<evidence type="ECO:0000259" key="2">
    <source>
        <dbReference type="PROSITE" id="PS51299"/>
    </source>
</evidence>
<feature type="domain" description="HTH APSES-type" evidence="2">
    <location>
        <begin position="128"/>
        <end position="251"/>
    </location>
</feature>
<sequence length="521" mass="59329">MTLNENTYGNSNKALERRLGDPIYDLSDPGFAQKLNFQPHKPGEGYLDNCKKIPRFHGFKTLSQADMKERKRVQVPEWEFQGRGHPFGGGTEAIPIPIYKGSILEKRQQSLTGKETFDGVEGIKLTAAVYEIYTTWEENDSKTQTTRLKEVVIRWDEFNGRVQLYALVYMVHPNKKAESGKFLETNGLVELSMVPHKDNPKKVATGGNWAGQGYWVPYVVALFYARHWSYEYRYLFVLIWGNAFPDTCKKPEQQGWRDNALEVPVIAAARRESEYFLSKARALIGEPRHSGRKKVARNNVLFTDAQIMTVPSASEEHYHGPNTSQAFPLSPPLPRTPHHVDQAHSFPFSINRSHIGNSALPVSSGNYDPVRGSRAHKLPDLWIQCSDFDQEHSQKRHAMDKRHQSMGVQKGTNGPSHHQAQIDEWGKRKRCPEEVPSRSPRKKTEQHKQLLSMELSEQQAEEMNFRDSGIKSHTYWSPEDRCARIRGAGKDWQMQEHEAATALMLLAGNEAELLGWAAITA</sequence>
<dbReference type="OrthoDB" id="5562739at2759"/>
<gene>
    <name evidence="3" type="ORF">L211DRAFT_867391</name>
</gene>
<evidence type="ECO:0000313" key="4">
    <source>
        <dbReference type="Proteomes" id="UP000267821"/>
    </source>
</evidence>
<dbReference type="GO" id="GO:0003677">
    <property type="term" value="F:DNA binding"/>
    <property type="evidence" value="ECO:0007669"/>
    <property type="project" value="InterPro"/>
</dbReference>
<dbReference type="InParanoid" id="A0A3N4LPS4"/>
<evidence type="ECO:0000256" key="1">
    <source>
        <dbReference type="SAM" id="MobiDB-lite"/>
    </source>
</evidence>
<dbReference type="PROSITE" id="PS51299">
    <property type="entry name" value="HTH_APSES"/>
    <property type="match status" value="1"/>
</dbReference>
<dbReference type="InterPro" id="IPR003163">
    <property type="entry name" value="Tscrpt_reg_HTH_APSES-type"/>
</dbReference>
<feature type="region of interest" description="Disordered" evidence="1">
    <location>
        <begin position="392"/>
        <end position="447"/>
    </location>
</feature>
<dbReference type="Proteomes" id="UP000267821">
    <property type="component" value="Unassembled WGS sequence"/>
</dbReference>
<accession>A0A3N4LPS4</accession>
<dbReference type="Gene3D" id="3.10.260.10">
    <property type="entry name" value="Transcription regulator HTH, APSES-type DNA-binding domain"/>
    <property type="match status" value="1"/>
</dbReference>
<dbReference type="AlphaFoldDB" id="A0A3N4LPS4"/>
<dbReference type="STRING" id="1051890.A0A3N4LPS4"/>
<dbReference type="EMBL" id="ML121539">
    <property type="protein sequence ID" value="RPB24913.1"/>
    <property type="molecule type" value="Genomic_DNA"/>
</dbReference>
<name>A0A3N4LPS4_9PEZI</name>